<dbReference type="InterPro" id="IPR002933">
    <property type="entry name" value="Peptidase_M20"/>
</dbReference>
<keyword evidence="2 4" id="KW-0378">Hydrolase</keyword>
<evidence type="ECO:0000256" key="2">
    <source>
        <dbReference type="ARBA" id="ARBA00022801"/>
    </source>
</evidence>
<dbReference type="Gene3D" id="3.30.70.360">
    <property type="match status" value="1"/>
</dbReference>
<dbReference type="PANTHER" id="PTHR43808:SF9">
    <property type="entry name" value="BLL0789 PROTEIN"/>
    <property type="match status" value="1"/>
</dbReference>
<organism evidence="4 5">
    <name type="scientific">Sphingobium rhizovicinum</name>
    <dbReference type="NCBI Taxonomy" id="432308"/>
    <lineage>
        <taxon>Bacteria</taxon>
        <taxon>Pseudomonadati</taxon>
        <taxon>Pseudomonadota</taxon>
        <taxon>Alphaproteobacteria</taxon>
        <taxon>Sphingomonadales</taxon>
        <taxon>Sphingomonadaceae</taxon>
        <taxon>Sphingobium</taxon>
    </lineage>
</organism>
<dbReference type="InterPro" id="IPR050072">
    <property type="entry name" value="Peptidase_M20A"/>
</dbReference>
<keyword evidence="1" id="KW-0479">Metal-binding</keyword>
<dbReference type="SUPFAM" id="SSF55031">
    <property type="entry name" value="Bacterial exopeptidase dimerisation domain"/>
    <property type="match status" value="1"/>
</dbReference>
<dbReference type="RefSeq" id="WP_380795490.1">
    <property type="nucleotide sequence ID" value="NZ_JBHRVU010000004.1"/>
</dbReference>
<feature type="domain" description="Peptidase M20 dimerisation" evidence="3">
    <location>
        <begin position="200"/>
        <end position="298"/>
    </location>
</feature>
<dbReference type="NCBIfam" id="NF005602">
    <property type="entry name" value="PRK07338.1"/>
    <property type="match status" value="1"/>
</dbReference>
<proteinExistence type="predicted"/>
<dbReference type="GO" id="GO:0016787">
    <property type="term" value="F:hydrolase activity"/>
    <property type="evidence" value="ECO:0007669"/>
    <property type="project" value="UniProtKB-KW"/>
</dbReference>
<evidence type="ECO:0000256" key="1">
    <source>
        <dbReference type="ARBA" id="ARBA00022723"/>
    </source>
</evidence>
<dbReference type="Gene3D" id="3.40.630.10">
    <property type="entry name" value="Zn peptidases"/>
    <property type="match status" value="1"/>
</dbReference>
<dbReference type="SUPFAM" id="SSF53187">
    <property type="entry name" value="Zn-dependent exopeptidases"/>
    <property type="match status" value="1"/>
</dbReference>
<sequence length="418" mass="43915">MTILSPAEQSLLDRAAAAPMLRQVQQWAAINSGSRNLDGLAQMADHLADAFSALPGALRLIDPAPVDTVLADGRIQTIIHGRHLHLSVRPDAPIRLLLTGHMDTVFAADHPFQQQQWLEPGVLNGPGVADMKGGIAVMLAALTAIEASDAAVKIGYDVIINSDEEVGSASSAALLREAAAGKIAAFTYEPALPDGTLAGARAGSGNFSIIVIGRSAHAGRNPEEGRNALLAAADLALRLKAGSGIGFSCNPARIDGGSPNNVVPDHAVLRVNFRPRTPEDEIVARALIDREMADVARNHDVSLHLHGGFGRPPKPMDEKAERLFGLVRQCGADLGLAIGWRDTGGVCDGNNIAACGVPVVDTMGVRGGSIHSDAEFLLTDSLPERAQLSALAIWRIAQGQFRPGQFQSGQDKIEGMTT</sequence>
<dbReference type="InterPro" id="IPR011650">
    <property type="entry name" value="Peptidase_M20_dimer"/>
</dbReference>
<dbReference type="Pfam" id="PF07687">
    <property type="entry name" value="M20_dimer"/>
    <property type="match status" value="1"/>
</dbReference>
<keyword evidence="5" id="KW-1185">Reference proteome</keyword>
<dbReference type="Pfam" id="PF01546">
    <property type="entry name" value="Peptidase_M20"/>
    <property type="match status" value="1"/>
</dbReference>
<accession>A0ABV7NDN9</accession>
<dbReference type="Proteomes" id="UP001595681">
    <property type="component" value="Unassembled WGS sequence"/>
</dbReference>
<protein>
    <submittedName>
        <fullName evidence="4">Hydrolase</fullName>
    </submittedName>
</protein>
<dbReference type="InterPro" id="IPR036264">
    <property type="entry name" value="Bact_exopeptidase_dim_dom"/>
</dbReference>
<evidence type="ECO:0000313" key="4">
    <source>
        <dbReference type="EMBL" id="MFC3441589.1"/>
    </source>
</evidence>
<dbReference type="PANTHER" id="PTHR43808">
    <property type="entry name" value="ACETYLORNITHINE DEACETYLASE"/>
    <property type="match status" value="1"/>
</dbReference>
<dbReference type="EMBL" id="JBHRVU010000004">
    <property type="protein sequence ID" value="MFC3441589.1"/>
    <property type="molecule type" value="Genomic_DNA"/>
</dbReference>
<reference evidence="5" key="1">
    <citation type="journal article" date="2019" name="Int. J. Syst. Evol. Microbiol.">
        <title>The Global Catalogue of Microorganisms (GCM) 10K type strain sequencing project: providing services to taxonomists for standard genome sequencing and annotation.</title>
        <authorList>
            <consortium name="The Broad Institute Genomics Platform"/>
            <consortium name="The Broad Institute Genome Sequencing Center for Infectious Disease"/>
            <person name="Wu L."/>
            <person name="Ma J."/>
        </authorList>
    </citation>
    <scope>NUCLEOTIDE SEQUENCE [LARGE SCALE GENOMIC DNA]</scope>
    <source>
        <strain evidence="5">CCM 7491</strain>
    </source>
</reference>
<evidence type="ECO:0000313" key="5">
    <source>
        <dbReference type="Proteomes" id="UP001595681"/>
    </source>
</evidence>
<comment type="caution">
    <text evidence="4">The sequence shown here is derived from an EMBL/GenBank/DDBJ whole genome shotgun (WGS) entry which is preliminary data.</text>
</comment>
<evidence type="ECO:0000259" key="3">
    <source>
        <dbReference type="Pfam" id="PF07687"/>
    </source>
</evidence>
<name>A0ABV7NDN9_9SPHN</name>
<gene>
    <name evidence="4" type="ORF">ACFOKF_10380</name>
</gene>